<comment type="subcellular location">
    <subcellularLocation>
        <location evidence="1">Nucleus</location>
    </subcellularLocation>
</comment>
<dbReference type="PANTHER" id="PTHR23318">
    <property type="entry name" value="ATP SYNTHASE GAMMA-RELATED"/>
    <property type="match status" value="1"/>
</dbReference>
<dbReference type="eggNOG" id="KOG2175">
    <property type="taxonomic scope" value="Eukaryota"/>
</dbReference>
<reference evidence="4 5" key="1">
    <citation type="submission" date="2011-02" db="EMBL/GenBank/DDBJ databases">
        <title>The Genome Sequence of Sphaeroforma arctica JP610.</title>
        <authorList>
            <consortium name="The Broad Institute Genome Sequencing Platform"/>
            <person name="Russ C."/>
            <person name="Cuomo C."/>
            <person name="Young S.K."/>
            <person name="Zeng Q."/>
            <person name="Gargeya S."/>
            <person name="Alvarado L."/>
            <person name="Berlin A."/>
            <person name="Chapman S.B."/>
            <person name="Chen Z."/>
            <person name="Freedman E."/>
            <person name="Gellesch M."/>
            <person name="Goldberg J."/>
            <person name="Griggs A."/>
            <person name="Gujja S."/>
            <person name="Heilman E."/>
            <person name="Heiman D."/>
            <person name="Howarth C."/>
            <person name="Mehta T."/>
            <person name="Neiman D."/>
            <person name="Pearson M."/>
            <person name="Roberts A."/>
            <person name="Saif S."/>
            <person name="Shea T."/>
            <person name="Shenoy N."/>
            <person name="Sisk P."/>
            <person name="Stolte C."/>
            <person name="Sykes S."/>
            <person name="White J."/>
            <person name="Yandava C."/>
            <person name="Burger G."/>
            <person name="Gray M.W."/>
            <person name="Holland P.W.H."/>
            <person name="King N."/>
            <person name="Lang F.B.F."/>
            <person name="Roger A.J."/>
            <person name="Ruiz-Trillo I."/>
            <person name="Haas B."/>
            <person name="Nusbaum C."/>
            <person name="Birren B."/>
        </authorList>
    </citation>
    <scope>NUCLEOTIDE SEQUENCE [LARGE SCALE GENOMIC DNA]</scope>
    <source>
        <strain evidence="4 5">JP610</strain>
    </source>
</reference>
<dbReference type="GO" id="GO:0030289">
    <property type="term" value="C:protein phosphatase 4 complex"/>
    <property type="evidence" value="ECO:0007669"/>
    <property type="project" value="TreeGrafter"/>
</dbReference>
<gene>
    <name evidence="4" type="ORF">SARC_15108</name>
</gene>
<protein>
    <recommendedName>
        <fullName evidence="3">Serine/threonine-protein phosphatase 4 regulatory subunit 3-like central domain-containing protein</fullName>
    </recommendedName>
</protein>
<dbReference type="GO" id="GO:0006974">
    <property type="term" value="P:DNA damage response"/>
    <property type="evidence" value="ECO:0007669"/>
    <property type="project" value="TreeGrafter"/>
</dbReference>
<dbReference type="GeneID" id="25915612"/>
<feature type="non-terminal residue" evidence="4">
    <location>
        <position position="170"/>
    </location>
</feature>
<feature type="domain" description="Serine/threonine-protein phosphatase 4 regulatory subunit 3-like central" evidence="3">
    <location>
        <begin position="2"/>
        <end position="165"/>
    </location>
</feature>
<evidence type="ECO:0000256" key="2">
    <source>
        <dbReference type="ARBA" id="ARBA00023242"/>
    </source>
</evidence>
<accession>A0A0L0F6H2</accession>
<evidence type="ECO:0000259" key="3">
    <source>
        <dbReference type="Pfam" id="PF04802"/>
    </source>
</evidence>
<keyword evidence="5" id="KW-1185">Reference proteome</keyword>
<dbReference type="Pfam" id="PF04802">
    <property type="entry name" value="PP4R3"/>
    <property type="match status" value="1"/>
</dbReference>
<dbReference type="OrthoDB" id="27483at2759"/>
<dbReference type="AlphaFoldDB" id="A0A0L0F6H2"/>
<dbReference type="GO" id="GO:0072542">
    <property type="term" value="F:protein phosphatase activator activity"/>
    <property type="evidence" value="ECO:0007669"/>
    <property type="project" value="TreeGrafter"/>
</dbReference>
<dbReference type="Proteomes" id="UP000054560">
    <property type="component" value="Unassembled WGS sequence"/>
</dbReference>
<feature type="non-terminal residue" evidence="4">
    <location>
        <position position="1"/>
    </location>
</feature>
<sequence length="170" mass="19502">YSRDALATQVVVKRYIKSLLDVFEQCEDLESIEDLHLLVRIFMDLILLNVPCVVDELTEEDNILKVIGVFEYDPTQSEVRKHREFLTTQAKLVEAVPLPPAMVDKVHLNFRLQYLRDHVLMRQADDTAYTTINSCVYFTEMEIINVLSADDPFLDSLFAPLNGPSVTPEV</sequence>
<evidence type="ECO:0000256" key="1">
    <source>
        <dbReference type="ARBA" id="ARBA00004123"/>
    </source>
</evidence>
<dbReference type="STRING" id="667725.A0A0L0F6H2"/>
<dbReference type="EMBL" id="KQ247223">
    <property type="protein sequence ID" value="KNC72337.1"/>
    <property type="molecule type" value="Genomic_DNA"/>
</dbReference>
<dbReference type="PANTHER" id="PTHR23318:SF0">
    <property type="entry name" value="SERINE_THREONINE-PROTEIN PHOSPHATASE 4 REGULATORY SUBUNIT 3"/>
    <property type="match status" value="1"/>
</dbReference>
<evidence type="ECO:0000313" key="5">
    <source>
        <dbReference type="Proteomes" id="UP000054560"/>
    </source>
</evidence>
<dbReference type="RefSeq" id="XP_014146239.1">
    <property type="nucleotide sequence ID" value="XM_014290764.1"/>
</dbReference>
<organism evidence="4 5">
    <name type="scientific">Sphaeroforma arctica JP610</name>
    <dbReference type="NCBI Taxonomy" id="667725"/>
    <lineage>
        <taxon>Eukaryota</taxon>
        <taxon>Ichthyosporea</taxon>
        <taxon>Ichthyophonida</taxon>
        <taxon>Sphaeroforma</taxon>
    </lineage>
</organism>
<dbReference type="GO" id="GO:0005654">
    <property type="term" value="C:nucleoplasm"/>
    <property type="evidence" value="ECO:0007669"/>
    <property type="project" value="TreeGrafter"/>
</dbReference>
<proteinExistence type="predicted"/>
<evidence type="ECO:0000313" key="4">
    <source>
        <dbReference type="EMBL" id="KNC72337.1"/>
    </source>
</evidence>
<name>A0A0L0F6H2_9EUKA</name>
<keyword evidence="2" id="KW-0539">Nucleus</keyword>
<dbReference type="InterPro" id="IPR051137">
    <property type="entry name" value="PP4R3-like"/>
</dbReference>
<dbReference type="InterPro" id="IPR006887">
    <property type="entry name" value="P4R3-like_central_dom"/>
</dbReference>